<feature type="transmembrane region" description="Helical" evidence="11">
    <location>
        <begin position="1135"/>
        <end position="1157"/>
    </location>
</feature>
<dbReference type="PANTHER" id="PTHR45630">
    <property type="entry name" value="CATION-TRANSPORTING ATPASE-RELATED"/>
    <property type="match status" value="1"/>
</dbReference>
<dbReference type="VEuPathDB" id="FungiDB:BDEG_26191"/>
<dbReference type="InterPro" id="IPR006544">
    <property type="entry name" value="P-type_TPase_V"/>
</dbReference>
<keyword evidence="6" id="KW-0067">ATP-binding</keyword>
<dbReference type="SUPFAM" id="SSF81653">
    <property type="entry name" value="Calcium ATPase, transduction domain A"/>
    <property type="match status" value="1"/>
</dbReference>
<dbReference type="InterPro" id="IPR059000">
    <property type="entry name" value="ATPase_P-type_domA"/>
</dbReference>
<protein>
    <submittedName>
        <fullName evidence="14">Uncharacterized protein</fullName>
    </submittedName>
</protein>
<dbReference type="PROSITE" id="PS00154">
    <property type="entry name" value="ATPASE_E1_E2"/>
    <property type="match status" value="1"/>
</dbReference>
<feature type="domain" description="P-type ATPase A" evidence="12">
    <location>
        <begin position="448"/>
        <end position="565"/>
    </location>
</feature>
<evidence type="ECO:0000256" key="7">
    <source>
        <dbReference type="ARBA" id="ARBA00022842"/>
    </source>
</evidence>
<comment type="subcellular location">
    <subcellularLocation>
        <location evidence="1">Membrane</location>
        <topology evidence="1">Multi-pass membrane protein</topology>
    </subcellularLocation>
</comment>
<dbReference type="InterPro" id="IPR036412">
    <property type="entry name" value="HAD-like_sf"/>
</dbReference>
<accession>A0A177WRP8</accession>
<dbReference type="PANTHER" id="PTHR45630:SF11">
    <property type="entry name" value="CATION-TRANSPORTING P-TYPE ATPASE N-TERMINAL DOMAIN-CONTAINING PROTEIN"/>
    <property type="match status" value="1"/>
</dbReference>
<dbReference type="Gene3D" id="2.70.150.10">
    <property type="entry name" value="Calcium-transporting ATPase, cytoplasmic transduction domain A"/>
    <property type="match status" value="1"/>
</dbReference>
<dbReference type="InterPro" id="IPR018303">
    <property type="entry name" value="ATPase_P-typ_P_site"/>
</dbReference>
<keyword evidence="3 11" id="KW-0812">Transmembrane</keyword>
<evidence type="ECO:0000256" key="1">
    <source>
        <dbReference type="ARBA" id="ARBA00004141"/>
    </source>
</evidence>
<dbReference type="EMBL" id="DS022308">
    <property type="protein sequence ID" value="OAJ42779.1"/>
    <property type="molecule type" value="Genomic_DNA"/>
</dbReference>
<dbReference type="GO" id="GO:0046872">
    <property type="term" value="F:metal ion binding"/>
    <property type="evidence" value="ECO:0007669"/>
    <property type="project" value="UniProtKB-KW"/>
</dbReference>
<feature type="transmembrane region" description="Helical" evidence="11">
    <location>
        <begin position="414"/>
        <end position="431"/>
    </location>
</feature>
<gene>
    <name evidence="14" type="ORF">BDEG_26191</name>
</gene>
<keyword evidence="9 11" id="KW-1133">Transmembrane helix</keyword>
<dbReference type="PRINTS" id="PR00121">
    <property type="entry name" value="NAKATPASE"/>
</dbReference>
<evidence type="ECO:0000256" key="10">
    <source>
        <dbReference type="ARBA" id="ARBA00023136"/>
    </source>
</evidence>
<feature type="transmembrane region" description="Helical" evidence="11">
    <location>
        <begin position="222"/>
        <end position="241"/>
    </location>
</feature>
<dbReference type="Pfam" id="PF00690">
    <property type="entry name" value="Cation_ATPase_N"/>
    <property type="match status" value="1"/>
</dbReference>
<evidence type="ECO:0000256" key="5">
    <source>
        <dbReference type="ARBA" id="ARBA00022741"/>
    </source>
</evidence>
<comment type="similarity">
    <text evidence="2">Belongs to the cation transport ATPase (P-type) (TC 3.A.3) family. Type V subfamily.</text>
</comment>
<evidence type="ECO:0000313" key="15">
    <source>
        <dbReference type="Proteomes" id="UP000077115"/>
    </source>
</evidence>
<feature type="transmembrane region" description="Helical" evidence="11">
    <location>
        <begin position="99"/>
        <end position="119"/>
    </location>
</feature>
<feature type="transmembrane region" description="Helical" evidence="11">
    <location>
        <begin position="175"/>
        <end position="202"/>
    </location>
</feature>
<dbReference type="GO" id="GO:0005524">
    <property type="term" value="F:ATP binding"/>
    <property type="evidence" value="ECO:0007669"/>
    <property type="project" value="UniProtKB-KW"/>
</dbReference>
<feature type="transmembrane region" description="Helical" evidence="11">
    <location>
        <begin position="582"/>
        <end position="603"/>
    </location>
</feature>
<evidence type="ECO:0000259" key="12">
    <source>
        <dbReference type="Pfam" id="PF00122"/>
    </source>
</evidence>
<reference evidence="14 15" key="2">
    <citation type="submission" date="2016-05" db="EMBL/GenBank/DDBJ databases">
        <title>Lineage-specific infection strategies underlie the spectrum of fungal disease in amphibians.</title>
        <authorList>
            <person name="Cuomo C.A."/>
            <person name="Farrer R.A."/>
            <person name="James T."/>
            <person name="Longcore J."/>
            <person name="Birren B."/>
        </authorList>
    </citation>
    <scope>NUCLEOTIDE SEQUENCE [LARGE SCALE GENOMIC DNA]</scope>
    <source>
        <strain evidence="14 15">JEL423</strain>
    </source>
</reference>
<dbReference type="Pfam" id="PF00122">
    <property type="entry name" value="E1-E2_ATPase"/>
    <property type="match status" value="1"/>
</dbReference>
<dbReference type="InterPro" id="IPR023299">
    <property type="entry name" value="ATPase_P-typ_cyto_dom_N"/>
</dbReference>
<keyword evidence="5" id="KW-0547">Nucleotide-binding</keyword>
<evidence type="ECO:0000256" key="4">
    <source>
        <dbReference type="ARBA" id="ARBA00022723"/>
    </source>
</evidence>
<dbReference type="InterPro" id="IPR004014">
    <property type="entry name" value="ATPase_P-typ_cation-transptr_N"/>
</dbReference>
<dbReference type="SFLD" id="SFLDS00003">
    <property type="entry name" value="Haloacid_Dehalogenase"/>
    <property type="match status" value="1"/>
</dbReference>
<dbReference type="InterPro" id="IPR008250">
    <property type="entry name" value="ATPase_P-typ_transduc_dom_A_sf"/>
</dbReference>
<dbReference type="Gene3D" id="3.40.50.1000">
    <property type="entry name" value="HAD superfamily/HAD-like"/>
    <property type="match status" value="1"/>
</dbReference>
<keyword evidence="8" id="KW-1278">Translocase</keyword>
<dbReference type="SFLD" id="SFLDF00027">
    <property type="entry name" value="p-type_atpase"/>
    <property type="match status" value="1"/>
</dbReference>
<organism evidence="14 15">
    <name type="scientific">Batrachochytrium dendrobatidis (strain JEL423)</name>
    <dbReference type="NCBI Taxonomy" id="403673"/>
    <lineage>
        <taxon>Eukaryota</taxon>
        <taxon>Fungi</taxon>
        <taxon>Fungi incertae sedis</taxon>
        <taxon>Chytridiomycota</taxon>
        <taxon>Chytridiomycota incertae sedis</taxon>
        <taxon>Chytridiomycetes</taxon>
        <taxon>Rhizophydiales</taxon>
        <taxon>Rhizophydiales incertae sedis</taxon>
        <taxon>Batrachochytrium</taxon>
    </lineage>
</organism>
<dbReference type="InterPro" id="IPR023298">
    <property type="entry name" value="ATPase_P-typ_TM_dom_sf"/>
</dbReference>
<keyword evidence="10 11" id="KW-0472">Membrane</keyword>
<dbReference type="SUPFAM" id="SSF56784">
    <property type="entry name" value="HAD-like"/>
    <property type="match status" value="1"/>
</dbReference>
<reference evidence="14 15" key="1">
    <citation type="submission" date="2006-10" db="EMBL/GenBank/DDBJ databases">
        <title>The Genome Sequence of Batrachochytrium dendrobatidis JEL423.</title>
        <authorList>
            <consortium name="The Broad Institute Genome Sequencing Platform"/>
            <person name="Birren B."/>
            <person name="Lander E."/>
            <person name="Galagan J."/>
            <person name="Cuomo C."/>
            <person name="Devon K."/>
            <person name="Jaffe D."/>
            <person name="Butler J."/>
            <person name="Alvarez P."/>
            <person name="Gnerre S."/>
            <person name="Grabherr M."/>
            <person name="Kleber M."/>
            <person name="Mauceli E."/>
            <person name="Brockman W."/>
            <person name="Young S."/>
            <person name="LaButti K."/>
            <person name="Sykes S."/>
            <person name="DeCaprio D."/>
            <person name="Crawford M."/>
            <person name="Koehrsen M."/>
            <person name="Engels R."/>
            <person name="Montgomery P."/>
            <person name="Pearson M."/>
            <person name="Howarth C."/>
            <person name="Larson L."/>
            <person name="White J."/>
            <person name="O'Leary S."/>
            <person name="Kodira C."/>
            <person name="Zeng Q."/>
            <person name="Yandava C."/>
            <person name="Alvarado L."/>
            <person name="Longcore J."/>
            <person name="James T."/>
        </authorList>
    </citation>
    <scope>NUCLEOTIDE SEQUENCE [LARGE SCALE GENOMIC DNA]</scope>
    <source>
        <strain evidence="14 15">JEL423</strain>
    </source>
</reference>
<dbReference type="InterPro" id="IPR001757">
    <property type="entry name" value="P_typ_ATPase"/>
</dbReference>
<evidence type="ECO:0000256" key="2">
    <source>
        <dbReference type="ARBA" id="ARBA00006000"/>
    </source>
</evidence>
<feature type="transmembrane region" description="Helical" evidence="11">
    <location>
        <begin position="1095"/>
        <end position="1114"/>
    </location>
</feature>
<dbReference type="eggNOG" id="KOG0208">
    <property type="taxonomic scope" value="Eukaryota"/>
</dbReference>
<dbReference type="Proteomes" id="UP000077115">
    <property type="component" value="Unassembled WGS sequence"/>
</dbReference>
<evidence type="ECO:0000256" key="3">
    <source>
        <dbReference type="ARBA" id="ARBA00022692"/>
    </source>
</evidence>
<proteinExistence type="inferred from homology"/>
<evidence type="ECO:0000259" key="13">
    <source>
        <dbReference type="Pfam" id="PF00690"/>
    </source>
</evidence>
<keyword evidence="4" id="KW-0479">Metal-binding</keyword>
<evidence type="ECO:0000256" key="11">
    <source>
        <dbReference type="SAM" id="Phobius"/>
    </source>
</evidence>
<dbReference type="InterPro" id="IPR023214">
    <property type="entry name" value="HAD_sf"/>
</dbReference>
<feature type="domain" description="Cation-transporting P-type ATPase N-terminal" evidence="13">
    <location>
        <begin position="354"/>
        <end position="404"/>
    </location>
</feature>
<dbReference type="SFLD" id="SFLDG00002">
    <property type="entry name" value="C1.7:_P-type_atpase_like"/>
    <property type="match status" value="1"/>
</dbReference>
<evidence type="ECO:0000256" key="8">
    <source>
        <dbReference type="ARBA" id="ARBA00022967"/>
    </source>
</evidence>
<dbReference type="GO" id="GO:0019829">
    <property type="term" value="F:ATPase-coupled monoatomic cation transmembrane transporter activity"/>
    <property type="evidence" value="ECO:0007669"/>
    <property type="project" value="TreeGrafter"/>
</dbReference>
<sequence>MASVCSCGSDAFASVISPVQSSGSTLFPCSPTQPRVNVKVWSNSSATMDENPAGDTDLALACATALGLDTGSIPANITTPFFKQCLLTAKVLAMNEPEFVIFFGFIVVQSIILVLFQIYRSVRSTSSHISTSGSSKQTTVFESGLEMESVIPSFKSTAKLAPSNIKFSGYRHDPLGTLVLATVVISSFVWLGIMSIIIGDYYQVFSGYSYRGTQMIFGDHDNLSRIFIVLWHIMTIWYVTLQINSAWLQTYFKTRAPLTRATHVLVEKEIPCAVQFSDAGKWVLLMQRFEKTLQRMTKTDRAIKLTRVKYTTNGRKYIEFECVRYVMDSATGSFEPYSFNIGPKCSDLVFGKEQANGLPSTEAERRVELCGPNEIVFKIDTFARGLIKEFTGIFYIYQLMMLLIWYYYAYYYMGIVLTIVIIASGIVKIIVSTKSQQRVLEMATFHGRAKVFRDGIWTRVDCSNLVPGDVIEIEASHNELSVDCVLVKGQVVADESSLTGEALPVAKFPIKNIDRVYNREESEKTNTLIAGCHILEARPDVEGESVMAIILATGASTSKGSLVKDILYPMPISFIFLEHLKIVIPMLAIWGVVMLFLSMAMLGSATADAWFYGMITISQILSPLLPAVLVIGQSIAADRLRAQGIMCVDLARITLAGKVKVFCFDKTGTLTKEGLDFLGTHAIDKDKAEFKVVKTEFESFDDEMKQAMLCCHSLSMVGSQHVGNFVDIEMFKATAAVLDTRSGSTTMIIPNRISDNINTMHILKRFEFVHSHAYMSVVAMNTVTNRITVYIKGSFEKVQELVNPFTLPANFEAVSKSHSSTGCYVLAIARRELPEGTLAADLHTWTREQFEYGADMVGLLLFRNQLKPDTVTALEELRGGGCRVVMITGDHVNTGIHIAQTSGMICQDWQGVDPIVALGDVDKSQDTVHWTLVGSDKRISRSELENMLGQSRSGLQPVELAVTGKAFNMLVRDGFMNEYLFETRVFARMSPEDKVQCVRLHMTHCITAMCGDGGNDAGALKASHAGVSLSEAKSSVVSHFSSRNRSIHSCVNLLKEARCSLDVSFASYKYLIMYGEILAFVGLIQYYFVVNMSQAMWILIDGITIPISWALTMSKPSRRLVNSRPTARLLGFETIASIVGQIFINIIILVIATALLFKQSFLKCSEFDGNKADMRRWWELADNFEGEVTGLITAFQIIHASAAFNLGSKYRNGFMMNRPFFMVYTVWCLA</sequence>
<feature type="transmembrane region" description="Helical" evidence="11">
    <location>
        <begin position="1070"/>
        <end position="1089"/>
    </location>
</feature>
<dbReference type="GO" id="GO:0140358">
    <property type="term" value="F:P-type transmembrane transporter activity"/>
    <property type="evidence" value="ECO:0007669"/>
    <property type="project" value="InterPro"/>
</dbReference>
<feature type="transmembrane region" description="Helical" evidence="11">
    <location>
        <begin position="609"/>
        <end position="631"/>
    </location>
</feature>
<evidence type="ECO:0000256" key="6">
    <source>
        <dbReference type="ARBA" id="ARBA00022840"/>
    </source>
</evidence>
<dbReference type="SUPFAM" id="SSF81660">
    <property type="entry name" value="Metal cation-transporting ATPase, ATP-binding domain N"/>
    <property type="match status" value="1"/>
</dbReference>
<dbReference type="SUPFAM" id="SSF81665">
    <property type="entry name" value="Calcium ATPase, transmembrane domain M"/>
    <property type="match status" value="1"/>
</dbReference>
<dbReference type="GO" id="GO:0016020">
    <property type="term" value="C:membrane"/>
    <property type="evidence" value="ECO:0007669"/>
    <property type="project" value="UniProtKB-SubCell"/>
</dbReference>
<dbReference type="GO" id="GO:0016887">
    <property type="term" value="F:ATP hydrolysis activity"/>
    <property type="evidence" value="ECO:0007669"/>
    <property type="project" value="InterPro"/>
</dbReference>
<keyword evidence="7" id="KW-0460">Magnesium</keyword>
<evidence type="ECO:0000313" key="14">
    <source>
        <dbReference type="EMBL" id="OAJ42779.1"/>
    </source>
</evidence>
<evidence type="ECO:0000256" key="9">
    <source>
        <dbReference type="ARBA" id="ARBA00022989"/>
    </source>
</evidence>
<dbReference type="PRINTS" id="PR00119">
    <property type="entry name" value="CATATPASE"/>
</dbReference>
<name>A0A177WRP8_BATDL</name>
<dbReference type="Gene3D" id="3.40.1110.10">
    <property type="entry name" value="Calcium-transporting ATPase, cytoplasmic domain N"/>
    <property type="match status" value="1"/>
</dbReference>
<dbReference type="NCBIfam" id="TIGR01494">
    <property type="entry name" value="ATPase_P-type"/>
    <property type="match status" value="1"/>
</dbReference>
<dbReference type="InterPro" id="IPR044492">
    <property type="entry name" value="P_typ_ATPase_HD_dom"/>
</dbReference>
<dbReference type="AlphaFoldDB" id="A0A177WRP8"/>
<feature type="transmembrane region" description="Helical" evidence="11">
    <location>
        <begin position="1188"/>
        <end position="1208"/>
    </location>
</feature>
<feature type="transmembrane region" description="Helical" evidence="11">
    <location>
        <begin position="390"/>
        <end position="408"/>
    </location>
</feature>